<feature type="region of interest" description="Disordered" evidence="1">
    <location>
        <begin position="28"/>
        <end position="53"/>
    </location>
</feature>
<evidence type="ECO:0000313" key="2">
    <source>
        <dbReference type="EMBL" id="CAI2367155.1"/>
    </source>
</evidence>
<dbReference type="EMBL" id="CAMPGE010008250">
    <property type="protein sequence ID" value="CAI2367155.1"/>
    <property type="molecule type" value="Genomic_DNA"/>
</dbReference>
<sequence>MSDQDENNPANCSCSKALGFFSMCKQKPEEPELQRGQAQKSSKNMHRMTKSNTHHQRVYKYESTGMPGYQNIQHPVMSGRREQRHSELMMPNVNTVNIVINQYANNRPIEEEKISKIIHNSIKSIAKIIESSSNDRKNPHLIKKDLSMRPPRLKVRKIKKVKKKSTRKEKNFSVDGREEKKECNKDLDLNVELKENVADALNTIEENYKLKLNMSQPNIDIKGIIRKTDMKKDMRAASFKPEIKRLSDSLILKRIRIQNVREKLKEAVRG</sequence>
<organism evidence="2 3">
    <name type="scientific">Euplotes crassus</name>
    <dbReference type="NCBI Taxonomy" id="5936"/>
    <lineage>
        <taxon>Eukaryota</taxon>
        <taxon>Sar</taxon>
        <taxon>Alveolata</taxon>
        <taxon>Ciliophora</taxon>
        <taxon>Intramacronucleata</taxon>
        <taxon>Spirotrichea</taxon>
        <taxon>Hypotrichia</taxon>
        <taxon>Euplotida</taxon>
        <taxon>Euplotidae</taxon>
        <taxon>Moneuplotes</taxon>
    </lineage>
</organism>
<accession>A0AAD1UKY8</accession>
<gene>
    <name evidence="2" type="ORF">ECRASSUSDP1_LOCUS8432</name>
</gene>
<proteinExistence type="predicted"/>
<protein>
    <submittedName>
        <fullName evidence="2">Uncharacterized protein</fullName>
    </submittedName>
</protein>
<evidence type="ECO:0000313" key="3">
    <source>
        <dbReference type="Proteomes" id="UP001295684"/>
    </source>
</evidence>
<dbReference type="AlphaFoldDB" id="A0AAD1UKY8"/>
<feature type="compositionally biased region" description="Basic residues" evidence="1">
    <location>
        <begin position="43"/>
        <end position="53"/>
    </location>
</feature>
<comment type="caution">
    <text evidence="2">The sequence shown here is derived from an EMBL/GenBank/DDBJ whole genome shotgun (WGS) entry which is preliminary data.</text>
</comment>
<keyword evidence="3" id="KW-1185">Reference proteome</keyword>
<reference evidence="2" key="1">
    <citation type="submission" date="2023-07" db="EMBL/GenBank/DDBJ databases">
        <authorList>
            <consortium name="AG Swart"/>
            <person name="Singh M."/>
            <person name="Singh A."/>
            <person name="Seah K."/>
            <person name="Emmerich C."/>
        </authorList>
    </citation>
    <scope>NUCLEOTIDE SEQUENCE</scope>
    <source>
        <strain evidence="2">DP1</strain>
    </source>
</reference>
<evidence type="ECO:0000256" key="1">
    <source>
        <dbReference type="SAM" id="MobiDB-lite"/>
    </source>
</evidence>
<dbReference type="Proteomes" id="UP001295684">
    <property type="component" value="Unassembled WGS sequence"/>
</dbReference>
<name>A0AAD1UKY8_EUPCR</name>